<feature type="domain" description="HTH marR-type" evidence="4">
    <location>
        <begin position="18"/>
        <end position="154"/>
    </location>
</feature>
<keyword evidence="6" id="KW-1185">Reference proteome</keyword>
<comment type="caution">
    <text evidence="5">The sequence shown here is derived from an EMBL/GenBank/DDBJ whole genome shotgun (WGS) entry which is preliminary data.</text>
</comment>
<evidence type="ECO:0000259" key="4">
    <source>
        <dbReference type="PROSITE" id="PS50995"/>
    </source>
</evidence>
<evidence type="ECO:0000313" key="6">
    <source>
        <dbReference type="Proteomes" id="UP001551482"/>
    </source>
</evidence>
<evidence type="ECO:0000256" key="3">
    <source>
        <dbReference type="ARBA" id="ARBA00023163"/>
    </source>
</evidence>
<keyword evidence="2" id="KW-0238">DNA-binding</keyword>
<evidence type="ECO:0000256" key="2">
    <source>
        <dbReference type="ARBA" id="ARBA00023125"/>
    </source>
</evidence>
<dbReference type="RefSeq" id="WP_358364685.1">
    <property type="nucleotide sequence ID" value="NZ_JBEZFP010000224.1"/>
</dbReference>
<dbReference type="SMART" id="SM00347">
    <property type="entry name" value="HTH_MARR"/>
    <property type="match status" value="1"/>
</dbReference>
<proteinExistence type="predicted"/>
<dbReference type="EMBL" id="JBEZFP010000224">
    <property type="protein sequence ID" value="MEU8140002.1"/>
    <property type="molecule type" value="Genomic_DNA"/>
</dbReference>
<dbReference type="Pfam" id="PF01047">
    <property type="entry name" value="MarR"/>
    <property type="match status" value="1"/>
</dbReference>
<dbReference type="InterPro" id="IPR036388">
    <property type="entry name" value="WH-like_DNA-bd_sf"/>
</dbReference>
<organism evidence="5 6">
    <name type="scientific">Streptodolium elevatio</name>
    <dbReference type="NCBI Taxonomy" id="3157996"/>
    <lineage>
        <taxon>Bacteria</taxon>
        <taxon>Bacillati</taxon>
        <taxon>Actinomycetota</taxon>
        <taxon>Actinomycetes</taxon>
        <taxon>Kitasatosporales</taxon>
        <taxon>Streptomycetaceae</taxon>
        <taxon>Streptodolium</taxon>
    </lineage>
</organism>
<dbReference type="SUPFAM" id="SSF46785">
    <property type="entry name" value="Winged helix' DNA-binding domain"/>
    <property type="match status" value="1"/>
</dbReference>
<dbReference type="Proteomes" id="UP001551482">
    <property type="component" value="Unassembled WGS sequence"/>
</dbReference>
<dbReference type="InterPro" id="IPR036390">
    <property type="entry name" value="WH_DNA-bd_sf"/>
</dbReference>
<evidence type="ECO:0000256" key="1">
    <source>
        <dbReference type="ARBA" id="ARBA00023015"/>
    </source>
</evidence>
<dbReference type="PANTHER" id="PTHR39515">
    <property type="entry name" value="CONSERVED PROTEIN"/>
    <property type="match status" value="1"/>
</dbReference>
<evidence type="ECO:0000313" key="5">
    <source>
        <dbReference type="EMBL" id="MEU8140002.1"/>
    </source>
</evidence>
<dbReference type="PROSITE" id="PS50995">
    <property type="entry name" value="HTH_MARR_2"/>
    <property type="match status" value="1"/>
</dbReference>
<keyword evidence="1" id="KW-0805">Transcription regulation</keyword>
<protein>
    <submittedName>
        <fullName evidence="5">MarR family transcriptional regulator</fullName>
    </submittedName>
</protein>
<accession>A0ABV3DXP5</accession>
<reference evidence="5 6" key="1">
    <citation type="submission" date="2024-06" db="EMBL/GenBank/DDBJ databases">
        <title>The Natural Products Discovery Center: Release of the First 8490 Sequenced Strains for Exploring Actinobacteria Biosynthetic Diversity.</title>
        <authorList>
            <person name="Kalkreuter E."/>
            <person name="Kautsar S.A."/>
            <person name="Yang D."/>
            <person name="Bader C.D."/>
            <person name="Teijaro C.N."/>
            <person name="Fluegel L."/>
            <person name="Davis C.M."/>
            <person name="Simpson J.R."/>
            <person name="Lauterbach L."/>
            <person name="Steele A.D."/>
            <person name="Gui C."/>
            <person name="Meng S."/>
            <person name="Li G."/>
            <person name="Viehrig K."/>
            <person name="Ye F."/>
            <person name="Su P."/>
            <person name="Kiefer A.F."/>
            <person name="Nichols A."/>
            <person name="Cepeda A.J."/>
            <person name="Yan W."/>
            <person name="Fan B."/>
            <person name="Jiang Y."/>
            <person name="Adhikari A."/>
            <person name="Zheng C.-J."/>
            <person name="Schuster L."/>
            <person name="Cowan T.M."/>
            <person name="Smanski M.J."/>
            <person name="Chevrette M.G."/>
            <person name="De Carvalho L.P.S."/>
            <person name="Shen B."/>
        </authorList>
    </citation>
    <scope>NUCLEOTIDE SEQUENCE [LARGE SCALE GENOMIC DNA]</scope>
    <source>
        <strain evidence="5 6">NPDC048946</strain>
    </source>
</reference>
<dbReference type="InterPro" id="IPR052526">
    <property type="entry name" value="HTH-type_Bedaq_tolerance"/>
</dbReference>
<name>A0ABV3DXP5_9ACTN</name>
<sequence>MQTPTSGTPPRDARGQSLEDVHRALEALLASTRGARLHRELAARAGGSLTRAESFLLGNIVSYGPLRLSALADLTGQDRSITSRQADILIKADLVRRTPDPEDGRAHLLAPTEAGQRMSRNLRAVWSTWLQDSLGSWSDADLAQLAALMSRLGRDVRATKDS</sequence>
<keyword evidence="3" id="KW-0804">Transcription</keyword>
<dbReference type="PANTHER" id="PTHR39515:SF2">
    <property type="entry name" value="HTH-TYPE TRANSCRIPTIONAL REGULATOR RV0880"/>
    <property type="match status" value="1"/>
</dbReference>
<dbReference type="Gene3D" id="1.10.10.10">
    <property type="entry name" value="Winged helix-like DNA-binding domain superfamily/Winged helix DNA-binding domain"/>
    <property type="match status" value="1"/>
</dbReference>
<dbReference type="InterPro" id="IPR000835">
    <property type="entry name" value="HTH_MarR-typ"/>
</dbReference>
<dbReference type="PROSITE" id="PS01117">
    <property type="entry name" value="HTH_MARR_1"/>
    <property type="match status" value="1"/>
</dbReference>
<gene>
    <name evidence="5" type="ORF">AB0C36_41735</name>
</gene>
<dbReference type="InterPro" id="IPR023187">
    <property type="entry name" value="Tscrpt_reg_MarR-type_CS"/>
</dbReference>